<evidence type="ECO:0000313" key="3">
    <source>
        <dbReference type="EMBL" id="KAG0578677.1"/>
    </source>
</evidence>
<feature type="region of interest" description="Disordered" evidence="1">
    <location>
        <begin position="112"/>
        <end position="254"/>
    </location>
</feature>
<organism evidence="2 4">
    <name type="scientific">Ceratodon purpureus</name>
    <name type="common">Fire moss</name>
    <name type="synonym">Dicranum purpureum</name>
    <dbReference type="NCBI Taxonomy" id="3225"/>
    <lineage>
        <taxon>Eukaryota</taxon>
        <taxon>Viridiplantae</taxon>
        <taxon>Streptophyta</taxon>
        <taxon>Embryophyta</taxon>
        <taxon>Bryophyta</taxon>
        <taxon>Bryophytina</taxon>
        <taxon>Bryopsida</taxon>
        <taxon>Dicranidae</taxon>
        <taxon>Pseudoditrichales</taxon>
        <taxon>Ditrichaceae</taxon>
        <taxon>Ceratodon</taxon>
    </lineage>
</organism>
<gene>
    <name evidence="2" type="ORF">KC19_4G041400</name>
    <name evidence="3" type="ORF">KC19_4G041600</name>
</gene>
<accession>A0A8T0I6Q2</accession>
<keyword evidence="4" id="KW-1185">Reference proteome</keyword>
<reference evidence="2" key="1">
    <citation type="submission" date="2020-06" db="EMBL/GenBank/DDBJ databases">
        <title>WGS assembly of Ceratodon purpureus strain R40.</title>
        <authorList>
            <person name="Carey S.B."/>
            <person name="Jenkins J."/>
            <person name="Shu S."/>
            <person name="Lovell J.T."/>
            <person name="Sreedasyam A."/>
            <person name="Maumus F."/>
            <person name="Tiley G.P."/>
            <person name="Fernandez-Pozo N."/>
            <person name="Barry K."/>
            <person name="Chen C."/>
            <person name="Wang M."/>
            <person name="Lipzen A."/>
            <person name="Daum C."/>
            <person name="Saski C.A."/>
            <person name="Payton A.C."/>
            <person name="Mcbreen J.C."/>
            <person name="Conrad R.E."/>
            <person name="Kollar L.M."/>
            <person name="Olsson S."/>
            <person name="Huttunen S."/>
            <person name="Landis J.B."/>
            <person name="Wickett N.J."/>
            <person name="Johnson M.G."/>
            <person name="Rensing S.A."/>
            <person name="Grimwood J."/>
            <person name="Schmutz J."/>
            <person name="Mcdaniel S.F."/>
        </authorList>
    </citation>
    <scope>NUCLEOTIDE SEQUENCE</scope>
    <source>
        <strain evidence="2">R40</strain>
    </source>
</reference>
<proteinExistence type="predicted"/>
<dbReference type="EMBL" id="CM026424">
    <property type="protein sequence ID" value="KAG0578677.1"/>
    <property type="molecule type" value="Genomic_DNA"/>
</dbReference>
<evidence type="ECO:0000256" key="1">
    <source>
        <dbReference type="SAM" id="MobiDB-lite"/>
    </source>
</evidence>
<sequence length="401" mass="43076">MMCPVSVPFPSTTVASISLSSWWSTLSSLSFISFISFGSDSTPLEPAFVAAAPPPPIMFVLPPTPAAADAIQRSRPPASLLCLHLRQLLSAKHPLPLRNHIRLALESPHHNTSIAPTATVPHNHTSDIFPNHHPHPSRSTSPTLSVPHQTATNVSTVAVPRANRLVSKGSPGMSSHLPDEPHSPEKPTGGGSETSRHPRPPTATILRRSRDHPTTHPPHNHPNHLYTTTSTQPFATHECPHANPASPRDCRSTATADKSSGLALLLGPDCSLSWMFSAARMLSGPTNVAQTHSLLRSGISTLPHTSTSATPHSHHRGRGAGISIEDGTKSEEHSVLRIAPQVCSFPPAPNYGRTNSLRRRMPGHEREGNATFPHRATSRTAECASLRTRVTPYAAHMLPHS</sequence>
<dbReference type="Proteomes" id="UP000822688">
    <property type="component" value="Chromosome 4"/>
</dbReference>
<evidence type="ECO:0000313" key="4">
    <source>
        <dbReference type="Proteomes" id="UP000822688"/>
    </source>
</evidence>
<comment type="caution">
    <text evidence="2">The sequence shown here is derived from an EMBL/GenBank/DDBJ whole genome shotgun (WGS) entry which is preliminary data.</text>
</comment>
<dbReference type="AlphaFoldDB" id="A0A8T0I6Q2"/>
<protein>
    <submittedName>
        <fullName evidence="2">Uncharacterized protein</fullName>
    </submittedName>
</protein>
<name>A0A8T0I6Q2_CERPU</name>
<feature type="compositionally biased region" description="Polar residues" evidence="1">
    <location>
        <begin position="137"/>
        <end position="156"/>
    </location>
</feature>
<dbReference type="EMBL" id="CM026424">
    <property type="protein sequence ID" value="KAG0578675.1"/>
    <property type="molecule type" value="Genomic_DNA"/>
</dbReference>
<evidence type="ECO:0000313" key="2">
    <source>
        <dbReference type="EMBL" id="KAG0578675.1"/>
    </source>
</evidence>
<feature type="compositionally biased region" description="Polar residues" evidence="1">
    <location>
        <begin position="112"/>
        <end position="128"/>
    </location>
</feature>